<evidence type="ECO:0000313" key="2">
    <source>
        <dbReference type="EMBL" id="TWU43313.1"/>
    </source>
</evidence>
<keyword evidence="3" id="KW-1185">Reference proteome</keyword>
<proteinExistence type="predicted"/>
<evidence type="ECO:0000313" key="3">
    <source>
        <dbReference type="Proteomes" id="UP000315471"/>
    </source>
</evidence>
<dbReference type="EMBL" id="SJPY01000003">
    <property type="protein sequence ID" value="TWU43313.1"/>
    <property type="molecule type" value="Genomic_DNA"/>
</dbReference>
<organism evidence="2 3">
    <name type="scientific">Novipirellula aureliae</name>
    <dbReference type="NCBI Taxonomy" id="2527966"/>
    <lineage>
        <taxon>Bacteria</taxon>
        <taxon>Pseudomonadati</taxon>
        <taxon>Planctomycetota</taxon>
        <taxon>Planctomycetia</taxon>
        <taxon>Pirellulales</taxon>
        <taxon>Pirellulaceae</taxon>
        <taxon>Novipirellula</taxon>
    </lineage>
</organism>
<evidence type="ECO:0000256" key="1">
    <source>
        <dbReference type="SAM" id="Phobius"/>
    </source>
</evidence>
<sequence>MRGETFVTARPITARFFLRILFVIALARRLGGIGLCWLVGRMLPSCFDFLFFKSDPIANRLSPAVFSSLLGLTIFQIRPREPPASRSSFAVGRAIAIEGMIRREIAIATLEKTLPGRKSG</sequence>
<keyword evidence="1" id="KW-0812">Transmembrane</keyword>
<dbReference type="AlphaFoldDB" id="A0A5C6E0U2"/>
<accession>A0A5C6E0U2</accession>
<keyword evidence="1" id="KW-1133">Transmembrane helix</keyword>
<keyword evidence="1" id="KW-0472">Membrane</keyword>
<protein>
    <submittedName>
        <fullName evidence="2">Uncharacterized protein</fullName>
    </submittedName>
</protein>
<gene>
    <name evidence="2" type="ORF">Q31b_23510</name>
</gene>
<dbReference type="Proteomes" id="UP000315471">
    <property type="component" value="Unassembled WGS sequence"/>
</dbReference>
<comment type="caution">
    <text evidence="2">The sequence shown here is derived from an EMBL/GenBank/DDBJ whole genome shotgun (WGS) entry which is preliminary data.</text>
</comment>
<name>A0A5C6E0U2_9BACT</name>
<feature type="transmembrane region" description="Helical" evidence="1">
    <location>
        <begin position="20"/>
        <end position="40"/>
    </location>
</feature>
<reference evidence="2 3" key="1">
    <citation type="submission" date="2019-02" db="EMBL/GenBank/DDBJ databases">
        <title>Deep-cultivation of Planctomycetes and their phenomic and genomic characterization uncovers novel biology.</title>
        <authorList>
            <person name="Wiegand S."/>
            <person name="Jogler M."/>
            <person name="Boedeker C."/>
            <person name="Pinto D."/>
            <person name="Vollmers J."/>
            <person name="Rivas-Marin E."/>
            <person name="Kohn T."/>
            <person name="Peeters S.H."/>
            <person name="Heuer A."/>
            <person name="Rast P."/>
            <person name="Oberbeckmann S."/>
            <person name="Bunk B."/>
            <person name="Jeske O."/>
            <person name="Meyerdierks A."/>
            <person name="Storesund J.E."/>
            <person name="Kallscheuer N."/>
            <person name="Luecker S."/>
            <person name="Lage O.M."/>
            <person name="Pohl T."/>
            <person name="Merkel B.J."/>
            <person name="Hornburger P."/>
            <person name="Mueller R.-W."/>
            <person name="Bruemmer F."/>
            <person name="Labrenz M."/>
            <person name="Spormann A.M."/>
            <person name="Op Den Camp H."/>
            <person name="Overmann J."/>
            <person name="Amann R."/>
            <person name="Jetten M.S.M."/>
            <person name="Mascher T."/>
            <person name="Medema M.H."/>
            <person name="Devos D.P."/>
            <person name="Kaster A.-K."/>
            <person name="Ovreas L."/>
            <person name="Rohde M."/>
            <person name="Galperin M.Y."/>
            <person name="Jogler C."/>
        </authorList>
    </citation>
    <scope>NUCLEOTIDE SEQUENCE [LARGE SCALE GENOMIC DNA]</scope>
    <source>
        <strain evidence="2 3">Q31b</strain>
    </source>
</reference>